<evidence type="ECO:0000256" key="1">
    <source>
        <dbReference type="SAM" id="Phobius"/>
    </source>
</evidence>
<sequence length="84" mass="9671">MKLKARTITIISILLSIFVWIFLDLFLDGSASQELLFVNNLDTGMDFFSSILYTQGTNPYMGFDTVYPLLANFFMGYIAFFHHI</sequence>
<keyword evidence="1" id="KW-0472">Membrane</keyword>
<proteinExistence type="predicted"/>
<dbReference type="AlphaFoldDB" id="A0A1G9SSQ2"/>
<reference evidence="3" key="1">
    <citation type="submission" date="2016-10" db="EMBL/GenBank/DDBJ databases">
        <authorList>
            <person name="Varghese N."/>
            <person name="Submissions S."/>
        </authorList>
    </citation>
    <scope>NUCLEOTIDE SEQUENCE [LARGE SCALE GENOMIC DNA]</scope>
    <source>
        <strain evidence="3">M83</strain>
    </source>
</reference>
<keyword evidence="1" id="KW-1133">Transmembrane helix</keyword>
<organism evidence="2 3">
    <name type="scientific">Lachnospira pectinoschiza</name>
    <dbReference type="NCBI Taxonomy" id="28052"/>
    <lineage>
        <taxon>Bacteria</taxon>
        <taxon>Bacillati</taxon>
        <taxon>Bacillota</taxon>
        <taxon>Clostridia</taxon>
        <taxon>Lachnospirales</taxon>
        <taxon>Lachnospiraceae</taxon>
        <taxon>Lachnospira</taxon>
    </lineage>
</organism>
<protein>
    <submittedName>
        <fullName evidence="2">Uncharacterized protein</fullName>
    </submittedName>
</protein>
<evidence type="ECO:0000313" key="3">
    <source>
        <dbReference type="Proteomes" id="UP000187651"/>
    </source>
</evidence>
<name>A0A1G9SSQ2_9FIRM</name>
<dbReference type="EMBL" id="FNHZ01000001">
    <property type="protein sequence ID" value="SDM38499.1"/>
    <property type="molecule type" value="Genomic_DNA"/>
</dbReference>
<feature type="transmembrane region" description="Helical" evidence="1">
    <location>
        <begin position="65"/>
        <end position="82"/>
    </location>
</feature>
<feature type="transmembrane region" description="Helical" evidence="1">
    <location>
        <begin position="7"/>
        <end position="27"/>
    </location>
</feature>
<dbReference type="RefSeq" id="WP_074520411.1">
    <property type="nucleotide sequence ID" value="NZ_FNHZ01000001.1"/>
</dbReference>
<accession>A0A1G9SSQ2</accession>
<gene>
    <name evidence="2" type="ORF">SAMN05216544_0078</name>
</gene>
<evidence type="ECO:0000313" key="2">
    <source>
        <dbReference type="EMBL" id="SDM38499.1"/>
    </source>
</evidence>
<keyword evidence="1" id="KW-0812">Transmembrane</keyword>
<keyword evidence="3" id="KW-1185">Reference proteome</keyword>
<dbReference type="Proteomes" id="UP000187651">
    <property type="component" value="Unassembled WGS sequence"/>
</dbReference>